<feature type="domain" description="AMP-binding enzyme C-terminal" evidence="9">
    <location>
        <begin position="434"/>
        <end position="508"/>
    </location>
</feature>
<dbReference type="PROSITE" id="PS00455">
    <property type="entry name" value="AMP_BINDING"/>
    <property type="match status" value="1"/>
</dbReference>
<dbReference type="AlphaFoldDB" id="A0A926JC04"/>
<keyword evidence="11" id="KW-1185">Reference proteome</keyword>
<dbReference type="FunFam" id="3.30.300.30:FF:000008">
    <property type="entry name" value="2,3-dihydroxybenzoate-AMP ligase"/>
    <property type="match status" value="1"/>
</dbReference>
<dbReference type="Gene3D" id="3.40.50.12780">
    <property type="entry name" value="N-terminal domain of ligase-like"/>
    <property type="match status" value="1"/>
</dbReference>
<evidence type="ECO:0000259" key="9">
    <source>
        <dbReference type="Pfam" id="PF13193"/>
    </source>
</evidence>
<evidence type="ECO:0000256" key="1">
    <source>
        <dbReference type="ARBA" id="ARBA00006432"/>
    </source>
</evidence>
<dbReference type="InterPro" id="IPR042099">
    <property type="entry name" value="ANL_N_sf"/>
</dbReference>
<dbReference type="InterPro" id="IPR020845">
    <property type="entry name" value="AMP-binding_CS"/>
</dbReference>
<evidence type="ECO:0000256" key="2">
    <source>
        <dbReference type="ARBA" id="ARBA00022598"/>
    </source>
</evidence>
<evidence type="ECO:0000313" key="11">
    <source>
        <dbReference type="Proteomes" id="UP000608594"/>
    </source>
</evidence>
<dbReference type="Pfam" id="PF13193">
    <property type="entry name" value="AMP-binding_C"/>
    <property type="match status" value="1"/>
</dbReference>
<dbReference type="RefSeq" id="WP_187791733.1">
    <property type="nucleotide sequence ID" value="NZ_JACOQL010000001.1"/>
</dbReference>
<dbReference type="EC" id="6.2.1.44" evidence="6"/>
<dbReference type="InterPro" id="IPR045851">
    <property type="entry name" value="AMP-bd_C_sf"/>
</dbReference>
<evidence type="ECO:0000313" key="10">
    <source>
        <dbReference type="EMBL" id="MBC9245318.1"/>
    </source>
</evidence>
<accession>A0A926JC04</accession>
<evidence type="ECO:0000256" key="6">
    <source>
        <dbReference type="ARBA" id="ARBA00066616"/>
    </source>
</evidence>
<dbReference type="Gene3D" id="3.30.300.30">
    <property type="match status" value="1"/>
</dbReference>
<comment type="caution">
    <text evidence="10">The sequence shown here is derived from an EMBL/GenBank/DDBJ whole genome shotgun (WGS) entry which is preliminary data.</text>
</comment>
<comment type="similarity">
    <text evidence="1">Belongs to the ATP-dependent AMP-binding enzyme family.</text>
</comment>
<gene>
    <name evidence="10" type="ORF">H4P12_00995</name>
</gene>
<evidence type="ECO:0000256" key="7">
    <source>
        <dbReference type="ARBA" id="ARBA00067668"/>
    </source>
</evidence>
<comment type="catalytic activity">
    <reaction evidence="5">
        <text>3-(methylsulfanyl)propanoate + ATP + CoA = 3-(methylsulfanyl)propanoyl-CoA + AMP + diphosphate</text>
        <dbReference type="Rhea" id="RHEA:43052"/>
        <dbReference type="ChEBI" id="CHEBI:30616"/>
        <dbReference type="ChEBI" id="CHEBI:33019"/>
        <dbReference type="ChEBI" id="CHEBI:49016"/>
        <dbReference type="ChEBI" id="CHEBI:57287"/>
        <dbReference type="ChEBI" id="CHEBI:82815"/>
        <dbReference type="ChEBI" id="CHEBI:456215"/>
        <dbReference type="EC" id="6.2.1.44"/>
    </reaction>
    <physiologicalReaction direction="left-to-right" evidence="5">
        <dbReference type="Rhea" id="RHEA:43053"/>
    </physiologicalReaction>
</comment>
<protein>
    <recommendedName>
        <fullName evidence="7">3-methylmercaptopropionyl-CoA ligase</fullName>
        <ecNumber evidence="6">6.2.1.44</ecNumber>
    </recommendedName>
</protein>
<sequence length="525" mass="56263">MFDEPYLAPCATNYEALTPLAFLRRAEQVHADRPAIIWRDLKLTYAEFGALVRRMAFWLRAQGVGPGNVVSLILPNRPELLAAHFAVPGIGAVLNAVNTRLNADEVGYILGHAQSRVLIGDAGTLTGLDALPLPTVALCSAPGAGDGLDLFAADLPEADLTGAPVNENAAIALNYTSGTTGRPKGVVYTHRGAWLNALGNVAALKFDDRTRYLWTLPMFHCNGWTHTWAVTAAGGTHICLDRIEPAQMIDLIAAHCVTHMCCAPVVLYMLLEEMRDPAPAPVKVGTGGAAPTPALIARMQELGFEIVHLYGLTESYGPVTLNDPVLAPDATLSQRAARLARQGVRHLTVGRVLVLDAQGQGVPADGRTVGEIALCGNTLMAGYYRDPEATAQALGGGVFRTGDLAVLHPDGEIQIQDRAKDIIISGGENFSSLEVETVLHQHPDVLIAAVVAAPDAKWGETAWAFIEAKTGCTPDPQALDRFCRDHLAGFKRPRRFVLGPLPKTATGKVQKFALRQRAKEMVDEQ</sequence>
<dbReference type="InterPro" id="IPR000873">
    <property type="entry name" value="AMP-dep_synth/lig_dom"/>
</dbReference>
<dbReference type="PANTHER" id="PTHR43859">
    <property type="entry name" value="ACYL-ACTIVATING ENZYME"/>
    <property type="match status" value="1"/>
</dbReference>
<keyword evidence="4" id="KW-0443">Lipid metabolism</keyword>
<dbReference type="GO" id="GO:0016874">
    <property type="term" value="F:ligase activity"/>
    <property type="evidence" value="ECO:0007669"/>
    <property type="project" value="UniProtKB-KW"/>
</dbReference>
<evidence type="ECO:0000256" key="3">
    <source>
        <dbReference type="ARBA" id="ARBA00022832"/>
    </source>
</evidence>
<evidence type="ECO:0000259" key="8">
    <source>
        <dbReference type="Pfam" id="PF00501"/>
    </source>
</evidence>
<evidence type="ECO:0000256" key="5">
    <source>
        <dbReference type="ARBA" id="ARBA00051915"/>
    </source>
</evidence>
<name>A0A926JC04_9RHOB</name>
<reference evidence="10" key="1">
    <citation type="submission" date="2020-08" db="EMBL/GenBank/DDBJ databases">
        <title>Paracoccus amoyensis sp. nov., isolated from the surface seawater at coast of Xiamen, Fujian.</title>
        <authorList>
            <person name="Lyu L."/>
        </authorList>
    </citation>
    <scope>NUCLEOTIDE SEQUENCE</scope>
    <source>
        <strain evidence="10">11-3</strain>
    </source>
</reference>
<evidence type="ECO:0000256" key="4">
    <source>
        <dbReference type="ARBA" id="ARBA00023098"/>
    </source>
</evidence>
<organism evidence="10 11">
    <name type="scientific">Paracoccus amoyensis</name>
    <dbReference type="NCBI Taxonomy" id="2760093"/>
    <lineage>
        <taxon>Bacteria</taxon>
        <taxon>Pseudomonadati</taxon>
        <taxon>Pseudomonadota</taxon>
        <taxon>Alphaproteobacteria</taxon>
        <taxon>Rhodobacterales</taxon>
        <taxon>Paracoccaceae</taxon>
        <taxon>Paracoccus</taxon>
    </lineage>
</organism>
<dbReference type="Proteomes" id="UP000608594">
    <property type="component" value="Unassembled WGS sequence"/>
</dbReference>
<dbReference type="Pfam" id="PF00501">
    <property type="entry name" value="AMP-binding"/>
    <property type="match status" value="1"/>
</dbReference>
<keyword evidence="2" id="KW-0436">Ligase</keyword>
<proteinExistence type="inferred from homology"/>
<dbReference type="EMBL" id="JACOQL010000001">
    <property type="protein sequence ID" value="MBC9245318.1"/>
    <property type="molecule type" value="Genomic_DNA"/>
</dbReference>
<dbReference type="PANTHER" id="PTHR43859:SF4">
    <property type="entry name" value="BUTANOATE--COA LIGASE AAE1-RELATED"/>
    <property type="match status" value="1"/>
</dbReference>
<keyword evidence="3" id="KW-0276">Fatty acid metabolism</keyword>
<dbReference type="GO" id="GO:0006631">
    <property type="term" value="P:fatty acid metabolic process"/>
    <property type="evidence" value="ECO:0007669"/>
    <property type="project" value="UniProtKB-KW"/>
</dbReference>
<dbReference type="InterPro" id="IPR025110">
    <property type="entry name" value="AMP-bd_C"/>
</dbReference>
<feature type="domain" description="AMP-dependent synthetase/ligase" evidence="8">
    <location>
        <begin position="24"/>
        <end position="384"/>
    </location>
</feature>
<dbReference type="SUPFAM" id="SSF56801">
    <property type="entry name" value="Acetyl-CoA synthetase-like"/>
    <property type="match status" value="1"/>
</dbReference>